<proteinExistence type="predicted"/>
<dbReference type="Gene3D" id="1.25.40.380">
    <property type="entry name" value="Protein of unknown function DUF1810"/>
    <property type="match status" value="1"/>
</dbReference>
<dbReference type="EMBL" id="JZXC01000002">
    <property type="protein sequence ID" value="KKA09402.1"/>
    <property type="molecule type" value="Genomic_DNA"/>
</dbReference>
<evidence type="ECO:0000313" key="1">
    <source>
        <dbReference type="EMBL" id="KKA09402.1"/>
    </source>
</evidence>
<dbReference type="Pfam" id="PF08837">
    <property type="entry name" value="DUF1810"/>
    <property type="match status" value="1"/>
</dbReference>
<dbReference type="PATRIC" id="fig|132476.4.peg.2127"/>
<sequence length="142" mass="16015">MTESLERFVQAQASTYDHALLELRRGSKEGHWMWFIFPQLRGLGVSENATYYGLRGIEETRDYLHHPLLGPRLERATRAVLDSDVAAEKLLGTLDAMKFASCMTLFAVAAGEHSVYAQALDGEVSVDSRTLELLKEQERKND</sequence>
<dbReference type="SUPFAM" id="SSF140736">
    <property type="entry name" value="Rv1873-like"/>
    <property type="match status" value="1"/>
</dbReference>
<reference evidence="1 2" key="1">
    <citation type="submission" date="2015-03" db="EMBL/GenBank/DDBJ databases">
        <title>Pseudomonas fluorescens 1855-344 Genome sequencing and assembly.</title>
        <authorList>
            <person name="Eng W.W.H."/>
            <person name="Gan H.M."/>
            <person name="Savka M.A."/>
        </authorList>
    </citation>
    <scope>NUCLEOTIDE SEQUENCE [LARGE SCALE GENOMIC DNA]</scope>
    <source>
        <strain evidence="1 2">1855-344</strain>
    </source>
</reference>
<dbReference type="Proteomes" id="UP000033662">
    <property type="component" value="Unassembled WGS sequence"/>
</dbReference>
<organism evidence="1 2">
    <name type="scientific">Pseudomonas kilonensis</name>
    <dbReference type="NCBI Taxonomy" id="132476"/>
    <lineage>
        <taxon>Bacteria</taxon>
        <taxon>Pseudomonadati</taxon>
        <taxon>Pseudomonadota</taxon>
        <taxon>Gammaproteobacteria</taxon>
        <taxon>Pseudomonadales</taxon>
        <taxon>Pseudomonadaceae</taxon>
        <taxon>Pseudomonas</taxon>
    </lineage>
</organism>
<dbReference type="OrthoDB" id="9801870at2"/>
<dbReference type="AlphaFoldDB" id="A0A0F4XU47"/>
<accession>A0A0F4XU47</accession>
<comment type="caution">
    <text evidence="1">The sequence shown here is derived from an EMBL/GenBank/DDBJ whole genome shotgun (WGS) entry which is preliminary data.</text>
</comment>
<dbReference type="InterPro" id="IPR036287">
    <property type="entry name" value="Rv1873-like_sf"/>
</dbReference>
<name>A0A0F4XU47_9PSED</name>
<gene>
    <name evidence="1" type="ORF">VP02_02470</name>
</gene>
<evidence type="ECO:0000313" key="2">
    <source>
        <dbReference type="Proteomes" id="UP000033662"/>
    </source>
</evidence>
<protein>
    <submittedName>
        <fullName evidence="1">Calpastatin</fullName>
    </submittedName>
</protein>
<dbReference type="InterPro" id="IPR014937">
    <property type="entry name" value="DUF1810"/>
</dbReference>